<keyword evidence="3" id="KW-0378">Hydrolase</keyword>
<sequence length="290" mass="32404">MRTTKKPLRTYQQRIGHWVIYGLCGIVMLAVLSGCSSSNEFKTVEDSFVRDILLKYPDLKDKPYEVSTVKRVVDGDTFVAANDEKVRLIGVNTPEVHGKVQYYGQEASQFAKDKLTGKKVYLFQDTGSTDRYGRWLRYVFIDQDPQMFNDTLVIEGYANTMTIAPNVMYADHFVKLEREAREKGIGLWGKEQQASGSSSSSNNIHNEESIPASSKEDSASPSSDKESSKAANKNTASGGCKKPDIKGNINAKKEKIYHVPGGAYYEQTKAEEMFCTEDDAKHAGYRSSAR</sequence>
<dbReference type="SMART" id="SM00318">
    <property type="entry name" value="SNc"/>
    <property type="match status" value="1"/>
</dbReference>
<feature type="region of interest" description="Disordered" evidence="4">
    <location>
        <begin position="188"/>
        <end position="253"/>
    </location>
</feature>
<dbReference type="STRING" id="1852522.SAMN06295960_2035"/>
<dbReference type="Pfam" id="PF00565">
    <property type="entry name" value="SNase"/>
    <property type="match status" value="1"/>
</dbReference>
<dbReference type="InterPro" id="IPR016071">
    <property type="entry name" value="Staphylococal_nuclease_OB-fold"/>
</dbReference>
<dbReference type="GO" id="GO:0004519">
    <property type="term" value="F:endonuclease activity"/>
    <property type="evidence" value="ECO:0007669"/>
    <property type="project" value="UniProtKB-KW"/>
</dbReference>
<protein>
    <submittedName>
        <fullName evidence="7">Micrococcal nuclease</fullName>
    </submittedName>
</protein>
<feature type="compositionally biased region" description="Basic and acidic residues" evidence="4">
    <location>
        <begin position="214"/>
        <end position="228"/>
    </location>
</feature>
<feature type="domain" description="TNase-like" evidence="6">
    <location>
        <begin position="63"/>
        <end position="190"/>
    </location>
</feature>
<feature type="compositionally biased region" description="Low complexity" evidence="4">
    <location>
        <begin position="195"/>
        <end position="213"/>
    </location>
</feature>
<evidence type="ECO:0000256" key="1">
    <source>
        <dbReference type="ARBA" id="ARBA00022722"/>
    </source>
</evidence>
<dbReference type="InterPro" id="IPR035437">
    <property type="entry name" value="SNase_OB-fold_sf"/>
</dbReference>
<evidence type="ECO:0000256" key="2">
    <source>
        <dbReference type="ARBA" id="ARBA00022759"/>
    </source>
</evidence>
<gene>
    <name evidence="7" type="ORF">SAMN06295960_2035</name>
</gene>
<evidence type="ECO:0000313" key="7">
    <source>
        <dbReference type="EMBL" id="SMG35448.1"/>
    </source>
</evidence>
<dbReference type="EMBL" id="FXAZ01000002">
    <property type="protein sequence ID" value="SMG35448.1"/>
    <property type="molecule type" value="Genomic_DNA"/>
</dbReference>
<evidence type="ECO:0000256" key="5">
    <source>
        <dbReference type="SAM" id="Phobius"/>
    </source>
</evidence>
<dbReference type="Gene3D" id="2.40.50.90">
    <property type="match status" value="1"/>
</dbReference>
<proteinExistence type="predicted"/>
<keyword evidence="1" id="KW-0540">Nuclease</keyword>
<name>A0A1X7K5F1_9BACL</name>
<keyword evidence="5" id="KW-0812">Transmembrane</keyword>
<evidence type="ECO:0000256" key="4">
    <source>
        <dbReference type="SAM" id="MobiDB-lite"/>
    </source>
</evidence>
<dbReference type="PANTHER" id="PTHR12302">
    <property type="entry name" value="EBNA2 BINDING PROTEIN P100"/>
    <property type="match status" value="1"/>
</dbReference>
<keyword evidence="2" id="KW-0255">Endonuclease</keyword>
<dbReference type="RefSeq" id="WP_244903358.1">
    <property type="nucleotide sequence ID" value="NZ_FXAZ01000002.1"/>
</dbReference>
<reference evidence="7 8" key="1">
    <citation type="submission" date="2017-04" db="EMBL/GenBank/DDBJ databases">
        <authorList>
            <person name="Afonso C.L."/>
            <person name="Miller P.J."/>
            <person name="Scott M.A."/>
            <person name="Spackman E."/>
            <person name="Goraichik I."/>
            <person name="Dimitrov K.M."/>
            <person name="Suarez D.L."/>
            <person name="Swayne D.E."/>
        </authorList>
    </citation>
    <scope>NUCLEOTIDE SEQUENCE [LARGE SCALE GENOMIC DNA]</scope>
    <source>
        <strain evidence="7 8">11</strain>
    </source>
</reference>
<evidence type="ECO:0000256" key="3">
    <source>
        <dbReference type="ARBA" id="ARBA00022801"/>
    </source>
</evidence>
<accession>A0A1X7K5F1</accession>
<keyword evidence="5" id="KW-1133">Transmembrane helix</keyword>
<keyword evidence="5" id="KW-0472">Membrane</keyword>
<dbReference type="PROSITE" id="PS50830">
    <property type="entry name" value="TNASE_3"/>
    <property type="match status" value="1"/>
</dbReference>
<dbReference type="PROSITE" id="PS51257">
    <property type="entry name" value="PROKAR_LIPOPROTEIN"/>
    <property type="match status" value="1"/>
</dbReference>
<evidence type="ECO:0000313" key="8">
    <source>
        <dbReference type="Proteomes" id="UP000193834"/>
    </source>
</evidence>
<dbReference type="PANTHER" id="PTHR12302:SF3">
    <property type="entry name" value="SERINE_THREONINE-PROTEIN KINASE 31"/>
    <property type="match status" value="1"/>
</dbReference>
<organism evidence="7 8">
    <name type="scientific">Paenibacillus aquistagni</name>
    <dbReference type="NCBI Taxonomy" id="1852522"/>
    <lineage>
        <taxon>Bacteria</taxon>
        <taxon>Bacillati</taxon>
        <taxon>Bacillota</taxon>
        <taxon>Bacilli</taxon>
        <taxon>Bacillales</taxon>
        <taxon>Paenibacillaceae</taxon>
        <taxon>Paenibacillus</taxon>
    </lineage>
</organism>
<feature type="compositionally biased region" description="Basic and acidic residues" evidence="4">
    <location>
        <begin position="241"/>
        <end position="253"/>
    </location>
</feature>
<keyword evidence="8" id="KW-1185">Reference proteome</keyword>
<dbReference type="GO" id="GO:0016787">
    <property type="term" value="F:hydrolase activity"/>
    <property type="evidence" value="ECO:0007669"/>
    <property type="project" value="UniProtKB-KW"/>
</dbReference>
<evidence type="ECO:0000259" key="6">
    <source>
        <dbReference type="PROSITE" id="PS50830"/>
    </source>
</evidence>
<dbReference type="Proteomes" id="UP000193834">
    <property type="component" value="Unassembled WGS sequence"/>
</dbReference>
<feature type="transmembrane region" description="Helical" evidence="5">
    <location>
        <begin position="15"/>
        <end position="34"/>
    </location>
</feature>
<dbReference type="SUPFAM" id="SSF50199">
    <property type="entry name" value="Staphylococcal nuclease"/>
    <property type="match status" value="1"/>
</dbReference>
<dbReference type="AlphaFoldDB" id="A0A1X7K5F1"/>